<reference evidence="1" key="1">
    <citation type="submission" date="2021-01" db="EMBL/GenBank/DDBJ databases">
        <authorList>
            <consortium name="Genoscope - CEA"/>
            <person name="William W."/>
        </authorList>
    </citation>
    <scope>NUCLEOTIDE SEQUENCE</scope>
</reference>
<organism evidence="1">
    <name type="scientific">Brassica napus</name>
    <name type="common">Rape</name>
    <dbReference type="NCBI Taxonomy" id="3708"/>
    <lineage>
        <taxon>Eukaryota</taxon>
        <taxon>Viridiplantae</taxon>
        <taxon>Streptophyta</taxon>
        <taxon>Embryophyta</taxon>
        <taxon>Tracheophyta</taxon>
        <taxon>Spermatophyta</taxon>
        <taxon>Magnoliopsida</taxon>
        <taxon>eudicotyledons</taxon>
        <taxon>Gunneridae</taxon>
        <taxon>Pentapetalae</taxon>
        <taxon>rosids</taxon>
        <taxon>malvids</taxon>
        <taxon>Brassicales</taxon>
        <taxon>Brassicaceae</taxon>
        <taxon>Brassiceae</taxon>
        <taxon>Brassica</taxon>
    </lineage>
</organism>
<accession>A0A816IX05</accession>
<proteinExistence type="predicted"/>
<name>A0A816IX05_BRANA</name>
<dbReference type="Proteomes" id="UP001295469">
    <property type="component" value="Chromosome C09"/>
</dbReference>
<sequence length="87" mass="9909">MWKKTRKGAIMLKQINKKASNVHGYVVFETEQSAEASLAHNMSLYIIHNYSGYNPNNKQVYQLLEKNVEAVRVPHLNIGKGIALRLV</sequence>
<dbReference type="EMBL" id="HG994373">
    <property type="protein sequence ID" value="CAF1735245.1"/>
    <property type="molecule type" value="Genomic_DNA"/>
</dbReference>
<dbReference type="AlphaFoldDB" id="A0A816IX05"/>
<protein>
    <submittedName>
        <fullName evidence="1">(rape) hypothetical protein</fullName>
    </submittedName>
</protein>
<gene>
    <name evidence="1" type="ORF">DARMORV10_C09P29040.1</name>
</gene>
<evidence type="ECO:0000313" key="1">
    <source>
        <dbReference type="EMBL" id="CAF1735245.1"/>
    </source>
</evidence>